<dbReference type="RefSeq" id="WP_326702491.1">
    <property type="nucleotide sequence ID" value="NZ_CP109083.1"/>
</dbReference>
<dbReference type="EMBL" id="CP109083">
    <property type="protein sequence ID" value="WSB11555.1"/>
    <property type="molecule type" value="Genomic_DNA"/>
</dbReference>
<keyword evidence="3" id="KW-1185">Reference proteome</keyword>
<evidence type="ECO:0000256" key="1">
    <source>
        <dbReference type="SAM" id="Phobius"/>
    </source>
</evidence>
<name>A0ABZ1F577_9ACTN</name>
<proteinExistence type="predicted"/>
<feature type="transmembrane region" description="Helical" evidence="1">
    <location>
        <begin position="25"/>
        <end position="50"/>
    </location>
</feature>
<sequence length="51" mass="5340">MNASRTAARPVPFGPAQHRMAHGMALGMALGAAVGLVWLGAMLYTLAGWIF</sequence>
<protein>
    <submittedName>
        <fullName evidence="2">Uncharacterized protein</fullName>
    </submittedName>
</protein>
<gene>
    <name evidence="2" type="ORF">OG849_31990</name>
</gene>
<keyword evidence="1" id="KW-1133">Transmembrane helix</keyword>
<dbReference type="InterPro" id="IPR059130">
    <property type="entry name" value="MmpA_put"/>
</dbReference>
<accession>A0ABZ1F577</accession>
<evidence type="ECO:0000313" key="2">
    <source>
        <dbReference type="EMBL" id="WSB11555.1"/>
    </source>
</evidence>
<keyword evidence="1" id="KW-0472">Membrane</keyword>
<dbReference type="Proteomes" id="UP001356428">
    <property type="component" value="Chromosome"/>
</dbReference>
<keyword evidence="1" id="KW-0812">Transmembrane</keyword>
<dbReference type="NCBIfam" id="NF046122">
    <property type="entry name" value="morpho_MmpA"/>
    <property type="match status" value="1"/>
</dbReference>
<organism evidence="2 3">
    <name type="scientific">Streptomyces cyaneofuscatus</name>
    <dbReference type="NCBI Taxonomy" id="66883"/>
    <lineage>
        <taxon>Bacteria</taxon>
        <taxon>Bacillati</taxon>
        <taxon>Actinomycetota</taxon>
        <taxon>Actinomycetes</taxon>
        <taxon>Kitasatosporales</taxon>
        <taxon>Streptomycetaceae</taxon>
        <taxon>Streptomyces</taxon>
    </lineage>
</organism>
<reference evidence="2 3" key="1">
    <citation type="submission" date="2022-10" db="EMBL/GenBank/DDBJ databases">
        <title>The complete genomes of actinobacterial strains from the NBC collection.</title>
        <authorList>
            <person name="Joergensen T.S."/>
            <person name="Alvarez Arevalo M."/>
            <person name="Sterndorff E.B."/>
            <person name="Faurdal D."/>
            <person name="Vuksanovic O."/>
            <person name="Mourched A.-S."/>
            <person name="Charusanti P."/>
            <person name="Shaw S."/>
            <person name="Blin K."/>
            <person name="Weber T."/>
        </authorList>
    </citation>
    <scope>NUCLEOTIDE SEQUENCE [LARGE SCALE GENOMIC DNA]</scope>
    <source>
        <strain evidence="2 3">NBC 01792</strain>
    </source>
</reference>
<evidence type="ECO:0000313" key="3">
    <source>
        <dbReference type="Proteomes" id="UP001356428"/>
    </source>
</evidence>